<evidence type="ECO:0000313" key="2">
    <source>
        <dbReference type="Proteomes" id="UP000190852"/>
    </source>
</evidence>
<organism evidence="1 2">
    <name type="scientific">Parabacteroides chartae</name>
    <dbReference type="NCBI Taxonomy" id="1037355"/>
    <lineage>
        <taxon>Bacteria</taxon>
        <taxon>Pseudomonadati</taxon>
        <taxon>Bacteroidota</taxon>
        <taxon>Bacteroidia</taxon>
        <taxon>Bacteroidales</taxon>
        <taxon>Tannerellaceae</taxon>
        <taxon>Parabacteroides</taxon>
    </lineage>
</organism>
<keyword evidence="2" id="KW-1185">Reference proteome</keyword>
<proteinExistence type="predicted"/>
<protein>
    <submittedName>
        <fullName evidence="1">Uncharacterized protein</fullName>
    </submittedName>
</protein>
<accession>A0A1T5B7Q6</accession>
<dbReference type="Proteomes" id="UP000190852">
    <property type="component" value="Unassembled WGS sequence"/>
</dbReference>
<dbReference type="RefSeq" id="WP_139376575.1">
    <property type="nucleotide sequence ID" value="NZ_FUYQ01000006.1"/>
</dbReference>
<reference evidence="2" key="1">
    <citation type="submission" date="2017-02" db="EMBL/GenBank/DDBJ databases">
        <authorList>
            <person name="Varghese N."/>
            <person name="Submissions S."/>
        </authorList>
    </citation>
    <scope>NUCLEOTIDE SEQUENCE [LARGE SCALE GENOMIC DNA]</scope>
    <source>
        <strain evidence="2">DSM 24967</strain>
    </source>
</reference>
<sequence length="169" mass="19285">MNNSLINHFNCSDVYRLFVLSLTTDRELKTDTTLDQLADFVGEKVSNYKGGKASKAFTEKLRECNEIDVKTEDGISFKNGNRVTRNIYTFKEPVPTMYRRISKTLIDLEISIKLKGYIIKLFSVSEPHSYTISKSINELEKLLKMGKATIKKYNEELISLGLLQTTDNG</sequence>
<evidence type="ECO:0000313" key="1">
    <source>
        <dbReference type="EMBL" id="SKB43301.1"/>
    </source>
</evidence>
<gene>
    <name evidence="1" type="ORF">SAMN05660349_01127</name>
</gene>
<name>A0A1T5B7Q6_9BACT</name>
<dbReference type="AlphaFoldDB" id="A0A1T5B7Q6"/>
<dbReference type="EMBL" id="FUYQ01000006">
    <property type="protein sequence ID" value="SKB43301.1"/>
    <property type="molecule type" value="Genomic_DNA"/>
</dbReference>